<dbReference type="CDD" id="cd00063">
    <property type="entry name" value="FN3"/>
    <property type="match status" value="1"/>
</dbReference>
<dbReference type="InterPro" id="IPR013783">
    <property type="entry name" value="Ig-like_fold"/>
</dbReference>
<evidence type="ECO:0000256" key="1">
    <source>
        <dbReference type="SAM" id="SignalP"/>
    </source>
</evidence>
<comment type="caution">
    <text evidence="3">The sequence shown here is derived from an EMBL/GenBank/DDBJ whole genome shotgun (WGS) entry which is preliminary data.</text>
</comment>
<dbReference type="AlphaFoldDB" id="A0A2S8SP45"/>
<dbReference type="Pfam" id="PF00041">
    <property type="entry name" value="fn3"/>
    <property type="match status" value="1"/>
</dbReference>
<dbReference type="RefSeq" id="WP_123580882.1">
    <property type="nucleotide sequence ID" value="NZ_NIGF01000028.1"/>
</dbReference>
<feature type="domain" description="Fibronectin type-III" evidence="2">
    <location>
        <begin position="94"/>
        <end position="181"/>
    </location>
</feature>
<dbReference type="InParanoid" id="A0A2S8SP45"/>
<evidence type="ECO:0000313" key="3">
    <source>
        <dbReference type="EMBL" id="PQV62572.1"/>
    </source>
</evidence>
<dbReference type="Pfam" id="PF07705">
    <property type="entry name" value="CARDB"/>
    <property type="match status" value="1"/>
</dbReference>
<evidence type="ECO:0000259" key="2">
    <source>
        <dbReference type="PROSITE" id="PS50853"/>
    </source>
</evidence>
<dbReference type="Proteomes" id="UP000237684">
    <property type="component" value="Unassembled WGS sequence"/>
</dbReference>
<gene>
    <name evidence="3" type="ORF">B1R32_12810</name>
</gene>
<sequence>MKFAFLSLFLLGGALVQVAQAAPVLTARARWSDNEMPDGHFFRAWKMPTQLRVRHSGNGLRPRDLFQASFDVRDEAIAPRFFPISFQLSPNMVAPAPPSEITAKTTATSVVLSWKASPDAGVAGYFVSRYGRNIGRVTGTTFAEEKLDPGTAYPFVLRAFDGAGNLSQPVEMVATTETAFPDLVVSDIQLTQSESEIGDESHLLVKVENIGNAPTSLGTTVGVVFSVDGKVVAWSDTFRYTIAAGDFAILRTNNGPDGKGTWKVAAGTHELRAIVDDVNRIKESKETNNIANLVLNK</sequence>
<organism evidence="3 4">
    <name type="scientific">Abditibacterium utsteinense</name>
    <dbReference type="NCBI Taxonomy" id="1960156"/>
    <lineage>
        <taxon>Bacteria</taxon>
        <taxon>Pseudomonadati</taxon>
        <taxon>Abditibacteriota</taxon>
        <taxon>Abditibacteriia</taxon>
        <taxon>Abditibacteriales</taxon>
        <taxon>Abditibacteriaceae</taxon>
        <taxon>Abditibacterium</taxon>
    </lineage>
</organism>
<dbReference type="OrthoDB" id="9770043at2"/>
<protein>
    <submittedName>
        <fullName evidence="3">CARDB protein</fullName>
    </submittedName>
</protein>
<dbReference type="EMBL" id="NIGF01000028">
    <property type="protein sequence ID" value="PQV62572.1"/>
    <property type="molecule type" value="Genomic_DNA"/>
</dbReference>
<evidence type="ECO:0000313" key="4">
    <source>
        <dbReference type="Proteomes" id="UP000237684"/>
    </source>
</evidence>
<dbReference type="PROSITE" id="PS50853">
    <property type="entry name" value="FN3"/>
    <property type="match status" value="1"/>
</dbReference>
<accession>A0A2S8SP45</accession>
<dbReference type="SMART" id="SM00060">
    <property type="entry name" value="FN3"/>
    <property type="match status" value="1"/>
</dbReference>
<keyword evidence="4" id="KW-1185">Reference proteome</keyword>
<dbReference type="InterPro" id="IPR011635">
    <property type="entry name" value="CARDB"/>
</dbReference>
<feature type="signal peptide" evidence="1">
    <location>
        <begin position="1"/>
        <end position="21"/>
    </location>
</feature>
<proteinExistence type="predicted"/>
<reference evidence="3 4" key="1">
    <citation type="journal article" date="2018" name="Syst. Appl. Microbiol.">
        <title>Abditibacterium utsteinense sp. nov., the first cultivated member of candidate phylum FBP, isolated from ice-free Antarctic soil samples.</title>
        <authorList>
            <person name="Tahon G."/>
            <person name="Tytgat B."/>
            <person name="Lebbe L."/>
            <person name="Carlier A."/>
            <person name="Willems A."/>
        </authorList>
    </citation>
    <scope>NUCLEOTIDE SEQUENCE [LARGE SCALE GENOMIC DNA]</scope>
    <source>
        <strain evidence="3 4">LMG 29911</strain>
    </source>
</reference>
<feature type="chain" id="PRO_5015416796" evidence="1">
    <location>
        <begin position="22"/>
        <end position="297"/>
    </location>
</feature>
<name>A0A2S8SP45_9BACT</name>
<dbReference type="InterPro" id="IPR036116">
    <property type="entry name" value="FN3_sf"/>
</dbReference>
<dbReference type="Gene3D" id="2.60.40.10">
    <property type="entry name" value="Immunoglobulins"/>
    <property type="match status" value="2"/>
</dbReference>
<keyword evidence="1" id="KW-0732">Signal</keyword>
<dbReference type="InterPro" id="IPR003961">
    <property type="entry name" value="FN3_dom"/>
</dbReference>
<dbReference type="SUPFAM" id="SSF49265">
    <property type="entry name" value="Fibronectin type III"/>
    <property type="match status" value="1"/>
</dbReference>